<dbReference type="InterPro" id="IPR036942">
    <property type="entry name" value="Beta-barrel_TonB_sf"/>
</dbReference>
<dbReference type="Proteomes" id="UP000182826">
    <property type="component" value="Unassembled WGS sequence"/>
</dbReference>
<dbReference type="PROSITE" id="PS52016">
    <property type="entry name" value="TONB_DEPENDENT_REC_3"/>
    <property type="match status" value="1"/>
</dbReference>
<dbReference type="OrthoDB" id="9775095at2"/>
<evidence type="ECO:0000256" key="11">
    <source>
        <dbReference type="ARBA" id="ARBA00023136"/>
    </source>
</evidence>
<evidence type="ECO:0000256" key="5">
    <source>
        <dbReference type="ARBA" id="ARBA00022496"/>
    </source>
</evidence>
<evidence type="ECO:0000259" key="17">
    <source>
        <dbReference type="Pfam" id="PF00593"/>
    </source>
</evidence>
<evidence type="ECO:0000256" key="3">
    <source>
        <dbReference type="ARBA" id="ARBA00022448"/>
    </source>
</evidence>
<evidence type="ECO:0000256" key="8">
    <source>
        <dbReference type="ARBA" id="ARBA00023004"/>
    </source>
</evidence>
<dbReference type="InterPro" id="IPR008969">
    <property type="entry name" value="CarboxyPept-like_regulatory"/>
</dbReference>
<dbReference type="CDD" id="cd01347">
    <property type="entry name" value="ligand_gated_channel"/>
    <property type="match status" value="1"/>
</dbReference>
<keyword evidence="10 15" id="KW-0798">TonB box</keyword>
<keyword evidence="12 19" id="KW-0675">Receptor</keyword>
<dbReference type="SUPFAM" id="SSF49464">
    <property type="entry name" value="Carboxypeptidase regulatory domain-like"/>
    <property type="match status" value="1"/>
</dbReference>
<feature type="signal peptide" evidence="16">
    <location>
        <begin position="1"/>
        <end position="24"/>
    </location>
</feature>
<evidence type="ECO:0000256" key="4">
    <source>
        <dbReference type="ARBA" id="ARBA00022452"/>
    </source>
</evidence>
<proteinExistence type="inferred from homology"/>
<dbReference type="GO" id="GO:0015344">
    <property type="term" value="F:siderophore uptake transmembrane transporter activity"/>
    <property type="evidence" value="ECO:0007669"/>
    <property type="project" value="TreeGrafter"/>
</dbReference>
<dbReference type="InterPro" id="IPR012910">
    <property type="entry name" value="Plug_dom"/>
</dbReference>
<name>A0A1J7CM46_FLAJO</name>
<accession>A0A1J7CM46</accession>
<keyword evidence="4 14" id="KW-1134">Transmembrane beta strand</keyword>
<keyword evidence="6 14" id="KW-0812">Transmembrane</keyword>
<evidence type="ECO:0000256" key="6">
    <source>
        <dbReference type="ARBA" id="ARBA00022692"/>
    </source>
</evidence>
<evidence type="ECO:0000256" key="9">
    <source>
        <dbReference type="ARBA" id="ARBA00023065"/>
    </source>
</evidence>
<evidence type="ECO:0000256" key="1">
    <source>
        <dbReference type="ARBA" id="ARBA00004571"/>
    </source>
</evidence>
<dbReference type="PANTHER" id="PTHR32552">
    <property type="entry name" value="FERRICHROME IRON RECEPTOR-RELATED"/>
    <property type="match status" value="1"/>
</dbReference>
<evidence type="ECO:0000313" key="20">
    <source>
        <dbReference type="Proteomes" id="UP000182826"/>
    </source>
</evidence>
<keyword evidence="5" id="KW-0410">Iron transport</keyword>
<keyword evidence="9" id="KW-0406">Ion transport</keyword>
<dbReference type="InterPro" id="IPR000531">
    <property type="entry name" value="Beta-barrel_TonB"/>
</dbReference>
<protein>
    <submittedName>
        <fullName evidence="19">TonB-dependent receptor</fullName>
    </submittedName>
</protein>
<keyword evidence="3 14" id="KW-0813">Transport</keyword>
<keyword evidence="20" id="KW-1185">Reference proteome</keyword>
<evidence type="ECO:0000256" key="7">
    <source>
        <dbReference type="ARBA" id="ARBA00022729"/>
    </source>
</evidence>
<evidence type="ECO:0000256" key="12">
    <source>
        <dbReference type="ARBA" id="ARBA00023170"/>
    </source>
</evidence>
<gene>
    <name evidence="19" type="ORF">BKM63_07195</name>
</gene>
<dbReference type="InterPro" id="IPR039426">
    <property type="entry name" value="TonB-dep_rcpt-like"/>
</dbReference>
<evidence type="ECO:0000256" key="10">
    <source>
        <dbReference type="ARBA" id="ARBA00023077"/>
    </source>
</evidence>
<dbReference type="Pfam" id="PF07715">
    <property type="entry name" value="Plug"/>
    <property type="match status" value="1"/>
</dbReference>
<comment type="caution">
    <text evidence="19">The sequence shown here is derived from an EMBL/GenBank/DDBJ whole genome shotgun (WGS) entry which is preliminary data.</text>
</comment>
<dbReference type="Pfam" id="PF00593">
    <property type="entry name" value="TonB_dep_Rec_b-barrel"/>
    <property type="match status" value="1"/>
</dbReference>
<dbReference type="Gene3D" id="2.40.170.20">
    <property type="entry name" value="TonB-dependent receptor, beta-barrel domain"/>
    <property type="match status" value="1"/>
</dbReference>
<evidence type="ECO:0000256" key="2">
    <source>
        <dbReference type="ARBA" id="ARBA00009810"/>
    </source>
</evidence>
<dbReference type="InterPro" id="IPR010105">
    <property type="entry name" value="TonB_sidphr_rcpt"/>
</dbReference>
<keyword evidence="8" id="KW-0408">Iron</keyword>
<dbReference type="RefSeq" id="WP_071635940.1">
    <property type="nucleotide sequence ID" value="NZ_MLFK01000005.1"/>
</dbReference>
<keyword evidence="7 16" id="KW-0732">Signal</keyword>
<dbReference type="Gene3D" id="2.60.40.1120">
    <property type="entry name" value="Carboxypeptidase-like, regulatory domain"/>
    <property type="match status" value="1"/>
</dbReference>
<evidence type="ECO:0000313" key="19">
    <source>
        <dbReference type="EMBL" id="OIV42652.1"/>
    </source>
</evidence>
<feature type="domain" description="TonB-dependent receptor-like beta-barrel" evidence="17">
    <location>
        <begin position="336"/>
        <end position="789"/>
    </location>
</feature>
<dbReference type="GO" id="GO:0009279">
    <property type="term" value="C:cell outer membrane"/>
    <property type="evidence" value="ECO:0007669"/>
    <property type="project" value="UniProtKB-SubCell"/>
</dbReference>
<dbReference type="AlphaFoldDB" id="A0A1J7CM46"/>
<dbReference type="Pfam" id="PF13715">
    <property type="entry name" value="CarbopepD_reg_2"/>
    <property type="match status" value="1"/>
</dbReference>
<dbReference type="InterPro" id="IPR037066">
    <property type="entry name" value="Plug_dom_sf"/>
</dbReference>
<evidence type="ECO:0000256" key="14">
    <source>
        <dbReference type="PROSITE-ProRule" id="PRU01360"/>
    </source>
</evidence>
<evidence type="ECO:0000256" key="15">
    <source>
        <dbReference type="RuleBase" id="RU003357"/>
    </source>
</evidence>
<reference evidence="19 20" key="1">
    <citation type="submission" date="2016-10" db="EMBL/GenBank/DDBJ databases">
        <title>Draft Genome Sequence of Rhizobacteria Flavobacterium johnsoniae CI04.</title>
        <authorList>
            <person name="Bravo J.I."/>
            <person name="Lozano G.L."/>
            <person name="Handelsman J."/>
        </authorList>
    </citation>
    <scope>NUCLEOTIDE SEQUENCE [LARGE SCALE GENOMIC DNA]</scope>
    <source>
        <strain evidence="19 20">CI04</strain>
    </source>
</reference>
<dbReference type="Gene3D" id="2.170.130.10">
    <property type="entry name" value="TonB-dependent receptor, plug domain"/>
    <property type="match status" value="1"/>
</dbReference>
<dbReference type="GO" id="GO:0038023">
    <property type="term" value="F:signaling receptor activity"/>
    <property type="evidence" value="ECO:0007669"/>
    <property type="project" value="InterPro"/>
</dbReference>
<dbReference type="SUPFAM" id="SSF56935">
    <property type="entry name" value="Porins"/>
    <property type="match status" value="1"/>
</dbReference>
<dbReference type="GO" id="GO:0015891">
    <property type="term" value="P:siderophore transport"/>
    <property type="evidence" value="ECO:0007669"/>
    <property type="project" value="InterPro"/>
</dbReference>
<keyword evidence="13 14" id="KW-0998">Cell outer membrane</keyword>
<sequence length="817" mass="90583">MRGKFTIGLISFCFLLFASTSAFAQQKTVIKGTVTAINGEPLENVSVQLRGTKIGALTDSQGVYEIKNISSGNYTIRISALGHTSKEKKIIVSGEPEIVENFILTTNTEELEEVFIKGGINKYNKSESPYVSKMQIKNLENSQVYSVVTKSLMRDQLVINQDEALKNVPGLYQLWAATGKVGDGGSYFASRGFVTQSLLRDGIAGKITNSVDAANLERIESIKGPSATLFGSILTSYGGLINRVTKKPTETFRGDISYQSGSYGLNRLSADLNTPLNDDKTALLRINAAYNDANTFQDYGKNRSYFAAPSFSYKINDKVTISIDAELSTVNSSSPAFTYIPYGQTPNSINLYSAKEIARDWKRSFTGGEFMMNTKTTNIFAQAHYQINENWKSQTIFSSSANQSDGPQAWFYLLGNNKMSRNAWNMVGKDNIIEFQQNFNGQTQLFGMKHQLLFGGDILRSETNSSLGYLSGDPNNPFKTDYDIVDYTAANANYYNFNPNNIEPLFVNGYQYRTITSLTTYSVYAADVINITDQLILSAALRFDHYKNNGTYDPSTNINSGAFSQNAFSPKFGLVYQIIKDKVSVFGNYQNSFKNMGYLFANVNGNPELKQFDPEKANQFEAGFKLNVLDNKLSANLSYYNIEVKDIVRAGQVVNTNVQDGNQTSKGFELEVTTNPISGLNLIFGYAYNNSKLNNANADVNGLRPETAGPENLINYWISYSLPTSKLRGLGFGIGGNYGSETFVYNRNPTGSGNPADVEAFVLPSYSIVNATLYYDQPKYRLTLKADNLTDELYFNGYTTVNVQAPRTFMGSITYKF</sequence>
<feature type="chain" id="PRO_5009644386" evidence="16">
    <location>
        <begin position="25"/>
        <end position="817"/>
    </location>
</feature>
<feature type="domain" description="TonB-dependent receptor plug" evidence="18">
    <location>
        <begin position="140"/>
        <end position="232"/>
    </location>
</feature>
<evidence type="ECO:0000256" key="13">
    <source>
        <dbReference type="ARBA" id="ARBA00023237"/>
    </source>
</evidence>
<comment type="similarity">
    <text evidence="2 14 15">Belongs to the TonB-dependent receptor family.</text>
</comment>
<dbReference type="NCBIfam" id="TIGR01783">
    <property type="entry name" value="TonB-siderophor"/>
    <property type="match status" value="1"/>
</dbReference>
<organism evidence="19 20">
    <name type="scientific">Flavobacterium johnsoniae</name>
    <name type="common">Cytophaga johnsonae</name>
    <dbReference type="NCBI Taxonomy" id="986"/>
    <lineage>
        <taxon>Bacteria</taxon>
        <taxon>Pseudomonadati</taxon>
        <taxon>Bacteroidota</taxon>
        <taxon>Flavobacteriia</taxon>
        <taxon>Flavobacteriales</taxon>
        <taxon>Flavobacteriaceae</taxon>
        <taxon>Flavobacterium</taxon>
    </lineage>
</organism>
<keyword evidence="11 14" id="KW-0472">Membrane</keyword>
<comment type="subcellular location">
    <subcellularLocation>
        <location evidence="1 14">Cell outer membrane</location>
        <topology evidence="1 14">Multi-pass membrane protein</topology>
    </subcellularLocation>
</comment>
<dbReference type="EMBL" id="MLFK01000005">
    <property type="protein sequence ID" value="OIV42652.1"/>
    <property type="molecule type" value="Genomic_DNA"/>
</dbReference>
<evidence type="ECO:0000259" key="18">
    <source>
        <dbReference type="Pfam" id="PF07715"/>
    </source>
</evidence>
<dbReference type="PANTHER" id="PTHR32552:SF68">
    <property type="entry name" value="FERRICHROME OUTER MEMBRANE TRANSPORTER_PHAGE RECEPTOR"/>
    <property type="match status" value="1"/>
</dbReference>
<evidence type="ECO:0000256" key="16">
    <source>
        <dbReference type="SAM" id="SignalP"/>
    </source>
</evidence>